<evidence type="ECO:0000313" key="2">
    <source>
        <dbReference type="Proteomes" id="UP001497480"/>
    </source>
</evidence>
<gene>
    <name evidence="1" type="ORF">LLUT_LOCUS116</name>
</gene>
<dbReference type="AlphaFoldDB" id="A0AAV1VQ94"/>
<dbReference type="EMBL" id="CAXHTB010000001">
    <property type="protein sequence ID" value="CAL0299056.1"/>
    <property type="molecule type" value="Genomic_DNA"/>
</dbReference>
<sequence>MKLSSEPQKVKEEEMHEVMEKNVKVIIDENEEKKVTERKKMEENVVLGMDKGESKEVKRKKLEEIKVENGEVEEGKVVIIDEGIDMEALLGYSEAEESGDGGKVVRDLNEDMFSAEITREGDKFPSWNEWKFEAEQEWCCSYPFWETENGALNFWDVELPTNDWVVSLWQL</sequence>
<accession>A0AAV1VQ94</accession>
<reference evidence="1 2" key="1">
    <citation type="submission" date="2024-03" db="EMBL/GenBank/DDBJ databases">
        <authorList>
            <person name="Martinez-Hernandez J."/>
        </authorList>
    </citation>
    <scope>NUCLEOTIDE SEQUENCE [LARGE SCALE GENOMIC DNA]</scope>
</reference>
<dbReference type="Proteomes" id="UP001497480">
    <property type="component" value="Unassembled WGS sequence"/>
</dbReference>
<proteinExistence type="predicted"/>
<evidence type="ECO:0000313" key="1">
    <source>
        <dbReference type="EMBL" id="CAL0299056.1"/>
    </source>
</evidence>
<name>A0AAV1VQ94_LUPLU</name>
<keyword evidence="2" id="KW-1185">Reference proteome</keyword>
<organism evidence="1 2">
    <name type="scientific">Lupinus luteus</name>
    <name type="common">European yellow lupine</name>
    <dbReference type="NCBI Taxonomy" id="3873"/>
    <lineage>
        <taxon>Eukaryota</taxon>
        <taxon>Viridiplantae</taxon>
        <taxon>Streptophyta</taxon>
        <taxon>Embryophyta</taxon>
        <taxon>Tracheophyta</taxon>
        <taxon>Spermatophyta</taxon>
        <taxon>Magnoliopsida</taxon>
        <taxon>eudicotyledons</taxon>
        <taxon>Gunneridae</taxon>
        <taxon>Pentapetalae</taxon>
        <taxon>rosids</taxon>
        <taxon>fabids</taxon>
        <taxon>Fabales</taxon>
        <taxon>Fabaceae</taxon>
        <taxon>Papilionoideae</taxon>
        <taxon>50 kb inversion clade</taxon>
        <taxon>genistoids sensu lato</taxon>
        <taxon>core genistoids</taxon>
        <taxon>Genisteae</taxon>
        <taxon>Lupinus</taxon>
    </lineage>
</organism>
<comment type="caution">
    <text evidence="1">The sequence shown here is derived from an EMBL/GenBank/DDBJ whole genome shotgun (WGS) entry which is preliminary data.</text>
</comment>
<protein>
    <submittedName>
        <fullName evidence="1">Uncharacterized protein</fullName>
    </submittedName>
</protein>